<keyword evidence="4 7" id="KW-0630">Potassium</keyword>
<evidence type="ECO:0000256" key="8">
    <source>
        <dbReference type="SAM" id="MobiDB-lite"/>
    </source>
</evidence>
<sequence>MNQDSASIGDPDDSSKKKKGVCSEELVTDRELPQDHASGEGKAREDEDEDVSANGPSAAVARHKQRSKKSETDNVHAVTNHTVFKSKQDARSLRFTVDSERRGHVNSARKPIFSRRNLNFNELRRSKVEREAMGPLERAKLRIKRASTAAPTESETERSINNRQYSIPPLEDEGKSLLFGFRVFFSMRFVDLMFWMFKTSFLNVIIVFLINYLVFINVFTAIIYGVVSQSNRAGVVCIDGWDYDGSGGGRGLNWEISFSLSWTSFSTVGFGTVSPDIVAHCYGLRYACAIEAFLGVIYAGFCGAIFYAKFSRLMGRAQVTFSSTICIQFGAGANKQQEECLSSSRPSKALESPFPVLEFRVVNMRANEKGCEILDATISCLGCVHVADSQQPVLSSPREGSIKDNERPSSSVIRVAGSSDSDSIRRDKQNSGSILCDDITGVNEKIGLLKQKYLNLNLQTRHHPYFRRIWYLRHQLDAASPLVANEVKKRIRRCGHWPLELNDYDSVRASLVHFHDIIVTMNGTSNLTASDVFAQYRYKYRDLHVGWQFAGMMYFEHKRGQKEKKMKVDTALIHDILPQTGGGQEPIDIGLKND</sequence>
<dbReference type="EMBL" id="HBKQ01041727">
    <property type="protein sequence ID" value="CAE2265760.1"/>
    <property type="molecule type" value="Transcribed_RNA"/>
</dbReference>
<evidence type="ECO:0000256" key="7">
    <source>
        <dbReference type="RuleBase" id="RU003822"/>
    </source>
</evidence>
<accession>A0A7S4JJR4</accession>
<evidence type="ECO:0000256" key="1">
    <source>
        <dbReference type="ARBA" id="ARBA00022448"/>
    </source>
</evidence>
<comment type="subcellular location">
    <subcellularLocation>
        <location evidence="7">Membrane</location>
        <topology evidence="7">Multi-pass membrane protein</topology>
    </subcellularLocation>
</comment>
<protein>
    <recommendedName>
        <fullName evidence="11">Potassium channel domain-containing protein</fullName>
    </recommendedName>
</protein>
<dbReference type="Gene3D" id="1.10.287.70">
    <property type="match status" value="1"/>
</dbReference>
<gene>
    <name evidence="10" type="ORF">OAUR00152_LOCUS28796</name>
</gene>
<dbReference type="AlphaFoldDB" id="A0A7S4JJR4"/>
<evidence type="ECO:0008006" key="11">
    <source>
        <dbReference type="Google" id="ProtNLM"/>
    </source>
</evidence>
<feature type="transmembrane region" description="Helical" evidence="9">
    <location>
        <begin position="284"/>
        <end position="308"/>
    </location>
</feature>
<dbReference type="GO" id="GO:0034702">
    <property type="term" value="C:monoatomic ion channel complex"/>
    <property type="evidence" value="ECO:0007669"/>
    <property type="project" value="UniProtKB-KW"/>
</dbReference>
<dbReference type="SUPFAM" id="SSF81324">
    <property type="entry name" value="Voltage-gated potassium channels"/>
    <property type="match status" value="1"/>
</dbReference>
<feature type="region of interest" description="Disordered" evidence="8">
    <location>
        <begin position="394"/>
        <end position="429"/>
    </location>
</feature>
<keyword evidence="9" id="KW-0472">Membrane</keyword>
<dbReference type="PANTHER" id="PTHR11767:SF102">
    <property type="entry name" value="INWARDLY RECTIFYING POTASSIUM CHANNEL 1, ISOFORM F"/>
    <property type="match status" value="1"/>
</dbReference>
<dbReference type="InterPro" id="IPR016449">
    <property type="entry name" value="K_chnl_inward-rec_Kir"/>
</dbReference>
<name>A0A7S4JJR4_9STRA</name>
<feature type="transmembrane region" description="Helical" evidence="9">
    <location>
        <begin position="204"/>
        <end position="226"/>
    </location>
</feature>
<keyword evidence="2 7" id="KW-0633">Potassium transport</keyword>
<evidence type="ECO:0000256" key="2">
    <source>
        <dbReference type="ARBA" id="ARBA00022538"/>
    </source>
</evidence>
<dbReference type="InterPro" id="IPR013518">
    <property type="entry name" value="K_chnl_inward-rec_Kir_cyto"/>
</dbReference>
<evidence type="ECO:0000256" key="4">
    <source>
        <dbReference type="ARBA" id="ARBA00022958"/>
    </source>
</evidence>
<dbReference type="GO" id="GO:0034765">
    <property type="term" value="P:regulation of monoatomic ion transmembrane transport"/>
    <property type="evidence" value="ECO:0007669"/>
    <property type="project" value="TreeGrafter"/>
</dbReference>
<feature type="region of interest" description="Disordered" evidence="8">
    <location>
        <begin position="144"/>
        <end position="163"/>
    </location>
</feature>
<keyword evidence="7 9" id="KW-0812">Transmembrane</keyword>
<evidence type="ECO:0000256" key="6">
    <source>
        <dbReference type="ARBA" id="ARBA00023303"/>
    </source>
</evidence>
<dbReference type="Gene3D" id="2.60.40.1400">
    <property type="entry name" value="G protein-activated inward rectifier potassium channel 1"/>
    <property type="match status" value="1"/>
</dbReference>
<organism evidence="10">
    <name type="scientific">Odontella aurita</name>
    <dbReference type="NCBI Taxonomy" id="265563"/>
    <lineage>
        <taxon>Eukaryota</taxon>
        <taxon>Sar</taxon>
        <taxon>Stramenopiles</taxon>
        <taxon>Ochrophyta</taxon>
        <taxon>Bacillariophyta</taxon>
        <taxon>Mediophyceae</taxon>
        <taxon>Biddulphiophycidae</taxon>
        <taxon>Eupodiscales</taxon>
        <taxon>Odontellaceae</taxon>
        <taxon>Odontella</taxon>
    </lineage>
</organism>
<evidence type="ECO:0000256" key="5">
    <source>
        <dbReference type="ARBA" id="ARBA00023065"/>
    </source>
</evidence>
<proteinExistence type="inferred from homology"/>
<keyword evidence="6 7" id="KW-0407">Ion channel</keyword>
<reference evidence="10" key="1">
    <citation type="submission" date="2021-01" db="EMBL/GenBank/DDBJ databases">
        <authorList>
            <person name="Corre E."/>
            <person name="Pelletier E."/>
            <person name="Niang G."/>
            <person name="Scheremetjew M."/>
            <person name="Finn R."/>
            <person name="Kale V."/>
            <person name="Holt S."/>
            <person name="Cochrane G."/>
            <person name="Meng A."/>
            <person name="Brown T."/>
            <person name="Cohen L."/>
        </authorList>
    </citation>
    <scope>NUCLEOTIDE SEQUENCE</scope>
    <source>
        <strain evidence="10">Isolate 1302-5</strain>
    </source>
</reference>
<keyword evidence="9" id="KW-1133">Transmembrane helix</keyword>
<comment type="similarity">
    <text evidence="7">Belongs to the inward rectifier-type potassium channel (TC 1.A.2.1) family.</text>
</comment>
<keyword evidence="1 7" id="KW-0813">Transport</keyword>
<dbReference type="SUPFAM" id="SSF81296">
    <property type="entry name" value="E set domains"/>
    <property type="match status" value="1"/>
</dbReference>
<keyword evidence="3 7" id="KW-0851">Voltage-gated channel</keyword>
<feature type="compositionally biased region" description="Basic and acidic residues" evidence="8">
    <location>
        <begin position="27"/>
        <end position="45"/>
    </location>
</feature>
<dbReference type="GO" id="GO:1990573">
    <property type="term" value="P:potassium ion import across plasma membrane"/>
    <property type="evidence" value="ECO:0007669"/>
    <property type="project" value="TreeGrafter"/>
</dbReference>
<dbReference type="GO" id="GO:0005886">
    <property type="term" value="C:plasma membrane"/>
    <property type="evidence" value="ECO:0007669"/>
    <property type="project" value="TreeGrafter"/>
</dbReference>
<evidence type="ECO:0000313" key="10">
    <source>
        <dbReference type="EMBL" id="CAE2265760.1"/>
    </source>
</evidence>
<dbReference type="GO" id="GO:0005242">
    <property type="term" value="F:inward rectifier potassium channel activity"/>
    <property type="evidence" value="ECO:0007669"/>
    <property type="project" value="InterPro"/>
</dbReference>
<feature type="region of interest" description="Disordered" evidence="8">
    <location>
        <begin position="1"/>
        <end position="75"/>
    </location>
</feature>
<evidence type="ECO:0000256" key="9">
    <source>
        <dbReference type="SAM" id="Phobius"/>
    </source>
</evidence>
<dbReference type="InterPro" id="IPR014756">
    <property type="entry name" value="Ig_E-set"/>
</dbReference>
<keyword evidence="5 7" id="KW-0406">Ion transport</keyword>
<dbReference type="PANTHER" id="PTHR11767">
    <property type="entry name" value="INWARD RECTIFIER POTASSIUM CHANNEL"/>
    <property type="match status" value="1"/>
</dbReference>
<evidence type="ECO:0000256" key="3">
    <source>
        <dbReference type="ARBA" id="ARBA00022882"/>
    </source>
</evidence>